<dbReference type="InterPro" id="IPR009057">
    <property type="entry name" value="Homeodomain-like_sf"/>
</dbReference>
<dbReference type="RefSeq" id="WP_058354062.1">
    <property type="nucleotide sequence ID" value="NZ_CABMMD010000205.1"/>
</dbReference>
<organism evidence="5 6">
    <name type="scientific">Acetivibrio ethanolgignens</name>
    <dbReference type="NCBI Taxonomy" id="290052"/>
    <lineage>
        <taxon>Bacteria</taxon>
        <taxon>Bacillati</taxon>
        <taxon>Bacillota</taxon>
        <taxon>Clostridia</taxon>
        <taxon>Eubacteriales</taxon>
        <taxon>Oscillospiraceae</taxon>
        <taxon>Acetivibrio</taxon>
    </lineage>
</organism>
<evidence type="ECO:0000256" key="3">
    <source>
        <dbReference type="ARBA" id="ARBA00023163"/>
    </source>
</evidence>
<keyword evidence="6" id="KW-1185">Reference proteome</keyword>
<dbReference type="InterPro" id="IPR018060">
    <property type="entry name" value="HTH_AraC"/>
</dbReference>
<dbReference type="GO" id="GO:0043565">
    <property type="term" value="F:sequence-specific DNA binding"/>
    <property type="evidence" value="ECO:0007669"/>
    <property type="project" value="InterPro"/>
</dbReference>
<reference evidence="5 6" key="1">
    <citation type="submission" date="2015-11" db="EMBL/GenBank/DDBJ databases">
        <title>Butyribacter intestini gen. nov., sp. nov., a butyric acid-producing bacterium of the family Lachnospiraceae isolated from the human faeces.</title>
        <authorList>
            <person name="Zou Y."/>
            <person name="Xue W."/>
            <person name="Luo G."/>
            <person name="Lv M."/>
        </authorList>
    </citation>
    <scope>NUCLEOTIDE SEQUENCE [LARGE SCALE GENOMIC DNA]</scope>
    <source>
        <strain evidence="5 6">ACET-33324</strain>
    </source>
</reference>
<gene>
    <name evidence="5" type="ORF">ASU35_15570</name>
</gene>
<name>A0A0V8QC88_9FIRM</name>
<dbReference type="GO" id="GO:0003700">
    <property type="term" value="F:DNA-binding transcription factor activity"/>
    <property type="evidence" value="ECO:0007669"/>
    <property type="project" value="InterPro"/>
</dbReference>
<dbReference type="Gene3D" id="2.60.120.10">
    <property type="entry name" value="Jelly Rolls"/>
    <property type="match status" value="1"/>
</dbReference>
<keyword evidence="1" id="KW-0805">Transcription regulation</keyword>
<keyword evidence="3" id="KW-0804">Transcription</keyword>
<dbReference type="Proteomes" id="UP000054874">
    <property type="component" value="Unassembled WGS sequence"/>
</dbReference>
<dbReference type="InterPro" id="IPR018062">
    <property type="entry name" value="HTH_AraC-typ_CS"/>
</dbReference>
<dbReference type="PROSITE" id="PS01124">
    <property type="entry name" value="HTH_ARAC_FAMILY_2"/>
    <property type="match status" value="1"/>
</dbReference>
<dbReference type="OrthoDB" id="249627at2"/>
<dbReference type="InterPro" id="IPR014710">
    <property type="entry name" value="RmlC-like_jellyroll"/>
</dbReference>
<dbReference type="AlphaFoldDB" id="A0A0V8QC88"/>
<dbReference type="PROSITE" id="PS00041">
    <property type="entry name" value="HTH_ARAC_FAMILY_1"/>
    <property type="match status" value="1"/>
</dbReference>
<comment type="caution">
    <text evidence="5">The sequence shown here is derived from an EMBL/GenBank/DDBJ whole genome shotgun (WGS) entry which is preliminary data.</text>
</comment>
<dbReference type="SUPFAM" id="SSF46689">
    <property type="entry name" value="Homeodomain-like"/>
    <property type="match status" value="1"/>
</dbReference>
<accession>A0A0V8QC88</accession>
<keyword evidence="2" id="KW-0238">DNA-binding</keyword>
<dbReference type="SUPFAM" id="SSF51182">
    <property type="entry name" value="RmlC-like cupins"/>
    <property type="match status" value="1"/>
</dbReference>
<dbReference type="InterPro" id="IPR003313">
    <property type="entry name" value="AraC-bd"/>
</dbReference>
<proteinExistence type="predicted"/>
<dbReference type="Pfam" id="PF02311">
    <property type="entry name" value="AraC_binding"/>
    <property type="match status" value="1"/>
</dbReference>
<dbReference type="InterPro" id="IPR020449">
    <property type="entry name" value="Tscrpt_reg_AraC-type_HTH"/>
</dbReference>
<dbReference type="Pfam" id="PF12833">
    <property type="entry name" value="HTH_18"/>
    <property type="match status" value="1"/>
</dbReference>
<evidence type="ECO:0000313" key="5">
    <source>
        <dbReference type="EMBL" id="KSV57705.1"/>
    </source>
</evidence>
<dbReference type="InterPro" id="IPR011051">
    <property type="entry name" value="RmlC_Cupin_sf"/>
</dbReference>
<feature type="domain" description="HTH araC/xylS-type" evidence="4">
    <location>
        <begin position="191"/>
        <end position="289"/>
    </location>
</feature>
<dbReference type="PRINTS" id="PR00032">
    <property type="entry name" value="HTHARAC"/>
</dbReference>
<evidence type="ECO:0000313" key="6">
    <source>
        <dbReference type="Proteomes" id="UP000054874"/>
    </source>
</evidence>
<sequence length="301" mass="34957">MNYKGLSLSQDFVIEKLFSVHYFEYMSDFFFAGETHNFWEFLCVDRGEVEVTADSHHYTLKRGEIIFHKPNEFHGLRANGTVAPNLVVVSFQCDSPAMSFFEEKILTIGEVERNLLASIIMEAKNAFSSKLDDPYLEELIRLPIYHPGSEQLISLYLEQLLIQLYRRYTASYRQIPVVQTIKSKNDTEIYGRILAYLEDNLSTHLTIDQICHANLIGRSQLQKLFREKNNCGVIDFFSRMKINAARQMIRNQNLNFTQIADQLGYTSIHYFSRQFKKITGMNPSEYASSIKLLSEDPKQLN</sequence>
<evidence type="ECO:0000256" key="2">
    <source>
        <dbReference type="ARBA" id="ARBA00023125"/>
    </source>
</evidence>
<evidence type="ECO:0000256" key="1">
    <source>
        <dbReference type="ARBA" id="ARBA00023015"/>
    </source>
</evidence>
<dbReference type="PANTHER" id="PTHR43280">
    <property type="entry name" value="ARAC-FAMILY TRANSCRIPTIONAL REGULATOR"/>
    <property type="match status" value="1"/>
</dbReference>
<dbReference type="EMBL" id="LNAM01000205">
    <property type="protein sequence ID" value="KSV57705.1"/>
    <property type="molecule type" value="Genomic_DNA"/>
</dbReference>
<evidence type="ECO:0000259" key="4">
    <source>
        <dbReference type="PROSITE" id="PS01124"/>
    </source>
</evidence>
<dbReference type="PANTHER" id="PTHR43280:SF28">
    <property type="entry name" value="HTH-TYPE TRANSCRIPTIONAL ACTIVATOR RHAS"/>
    <property type="match status" value="1"/>
</dbReference>
<dbReference type="STRING" id="290052.ASU35_15570"/>
<dbReference type="Gene3D" id="1.10.10.60">
    <property type="entry name" value="Homeodomain-like"/>
    <property type="match status" value="1"/>
</dbReference>
<protein>
    <submittedName>
        <fullName evidence="5">AraC family transcriptional regulator</fullName>
    </submittedName>
</protein>
<dbReference type="SMART" id="SM00342">
    <property type="entry name" value="HTH_ARAC"/>
    <property type="match status" value="1"/>
</dbReference>